<dbReference type="EMBL" id="NWUO01000010">
    <property type="protein sequence ID" value="PNS10996.1"/>
    <property type="molecule type" value="Genomic_DNA"/>
</dbReference>
<comment type="caution">
    <text evidence="6">The sequence shown here is derived from an EMBL/GenBank/DDBJ whole genome shotgun (WGS) entry which is preliminary data.</text>
</comment>
<dbReference type="GO" id="GO:0016887">
    <property type="term" value="F:ATP hydrolysis activity"/>
    <property type="evidence" value="ECO:0007669"/>
    <property type="project" value="InterPro"/>
</dbReference>
<name>A0A2K1Q7H4_9GAMM</name>
<dbReference type="InterPro" id="IPR050319">
    <property type="entry name" value="ABC_transp_ATP-bind"/>
</dbReference>
<evidence type="ECO:0000256" key="1">
    <source>
        <dbReference type="ARBA" id="ARBA00006526"/>
    </source>
</evidence>
<organism evidence="6 7">
    <name type="scientific">Mixta theicola</name>
    <dbReference type="NCBI Taxonomy" id="1458355"/>
    <lineage>
        <taxon>Bacteria</taxon>
        <taxon>Pseudomonadati</taxon>
        <taxon>Pseudomonadota</taxon>
        <taxon>Gammaproteobacteria</taxon>
        <taxon>Enterobacterales</taxon>
        <taxon>Erwiniaceae</taxon>
        <taxon>Mixta</taxon>
    </lineage>
</organism>
<keyword evidence="2" id="KW-0813">Transport</keyword>
<dbReference type="GO" id="GO:0055085">
    <property type="term" value="P:transmembrane transport"/>
    <property type="evidence" value="ECO:0007669"/>
    <property type="project" value="UniProtKB-ARBA"/>
</dbReference>
<evidence type="ECO:0000313" key="6">
    <source>
        <dbReference type="EMBL" id="PNS10996.1"/>
    </source>
</evidence>
<dbReference type="SMART" id="SM00382">
    <property type="entry name" value="AAA"/>
    <property type="match status" value="1"/>
</dbReference>
<dbReference type="InterPro" id="IPR027417">
    <property type="entry name" value="P-loop_NTPase"/>
</dbReference>
<proteinExistence type="inferred from homology"/>
<dbReference type="Proteomes" id="UP000236345">
    <property type="component" value="Unassembled WGS sequence"/>
</dbReference>
<dbReference type="SUPFAM" id="SSF52540">
    <property type="entry name" value="P-loop containing nucleoside triphosphate hydrolases"/>
    <property type="match status" value="1"/>
</dbReference>
<comment type="similarity">
    <text evidence="1">Belongs to the ABC transporter superfamily. Drug exporter-2 (TC 3.A.1.117) family.</text>
</comment>
<dbReference type="AlphaFoldDB" id="A0A2K1Q7H4"/>
<dbReference type="FunFam" id="3.40.50.300:FF:000016">
    <property type="entry name" value="Oligopeptide ABC transporter ATP-binding component"/>
    <property type="match status" value="1"/>
</dbReference>
<dbReference type="OrthoDB" id="9784450at2"/>
<reference evidence="7" key="1">
    <citation type="submission" date="2017-09" db="EMBL/GenBank/DDBJ databases">
        <authorList>
            <person name="Palmer M."/>
            <person name="Steenkamp E.T."/>
            <person name="Coetzee M.P."/>
            <person name="Avontuur J.R."/>
            <person name="Van Zyl E."/>
            <person name="Chan W.-Y."/>
            <person name="Blom J."/>
            <person name="Venter S.N."/>
        </authorList>
    </citation>
    <scope>NUCLEOTIDE SEQUENCE [LARGE SCALE GENOMIC DNA]</scope>
    <source>
        <strain evidence="7">QC88-366</strain>
    </source>
</reference>
<dbReference type="CDD" id="cd03257">
    <property type="entry name" value="ABC_NikE_OppD_transporters"/>
    <property type="match status" value="1"/>
</dbReference>
<accession>A0A2K1Q7H4</accession>
<evidence type="ECO:0000313" key="7">
    <source>
        <dbReference type="Proteomes" id="UP000236345"/>
    </source>
</evidence>
<evidence type="ECO:0000256" key="2">
    <source>
        <dbReference type="ARBA" id="ARBA00022448"/>
    </source>
</evidence>
<keyword evidence="4 6" id="KW-0067">ATP-binding</keyword>
<dbReference type="PANTHER" id="PTHR43776:SF7">
    <property type="entry name" value="D,D-DIPEPTIDE TRANSPORT ATP-BINDING PROTEIN DDPF-RELATED"/>
    <property type="match status" value="1"/>
</dbReference>
<keyword evidence="7" id="KW-1185">Reference proteome</keyword>
<dbReference type="PROSITE" id="PS00211">
    <property type="entry name" value="ABC_TRANSPORTER_1"/>
    <property type="match status" value="1"/>
</dbReference>
<evidence type="ECO:0000256" key="3">
    <source>
        <dbReference type="ARBA" id="ARBA00022741"/>
    </source>
</evidence>
<dbReference type="InterPro" id="IPR013563">
    <property type="entry name" value="Oligopep_ABC_C"/>
</dbReference>
<sequence length="320" mass="35554">MSEILLELDNVHVNFPARTNWRGKVTERVHALNGLDLQIARGETLGIVGESGCGKSTLAQLLMGMIKPASGACHRAYNPNSWLGSGMQMVFQDPLSSLDPRLPVWRIITEPVWIQKHNSEAQRRELAQSLALLTGIRPEYLDRLPHAFSGGQRQRIAIARALSAQPDIIVLDEPTSALDISVQAQILNLLVKLQRERQLTYVLISHNVSVVRHMSDRVAVMYLGQIVELGATEQVLTQPRHPYTRLLLDSVPRVDRSLEEEIADNKGELPGNRRLPQGCFFHDRCPLAVEGCRQPQSLRMDASGAGVRCWRAGVISPPAP</sequence>
<dbReference type="PANTHER" id="PTHR43776">
    <property type="entry name" value="TRANSPORT ATP-BINDING PROTEIN"/>
    <property type="match status" value="1"/>
</dbReference>
<protein>
    <submittedName>
        <fullName evidence="6">Peptide ABC transporter ATP-binding protein</fullName>
    </submittedName>
</protein>
<dbReference type="Gene3D" id="3.40.50.300">
    <property type="entry name" value="P-loop containing nucleotide triphosphate hydrolases"/>
    <property type="match status" value="1"/>
</dbReference>
<dbReference type="GO" id="GO:0015833">
    <property type="term" value="P:peptide transport"/>
    <property type="evidence" value="ECO:0007669"/>
    <property type="project" value="InterPro"/>
</dbReference>
<dbReference type="Pfam" id="PF00005">
    <property type="entry name" value="ABC_tran"/>
    <property type="match status" value="1"/>
</dbReference>
<dbReference type="Pfam" id="PF08352">
    <property type="entry name" value="oligo_HPY"/>
    <property type="match status" value="1"/>
</dbReference>
<dbReference type="InterPro" id="IPR003439">
    <property type="entry name" value="ABC_transporter-like_ATP-bd"/>
</dbReference>
<dbReference type="InterPro" id="IPR003593">
    <property type="entry name" value="AAA+_ATPase"/>
</dbReference>
<gene>
    <name evidence="6" type="ORF">COO59_13770</name>
</gene>
<keyword evidence="3" id="KW-0547">Nucleotide-binding</keyword>
<dbReference type="PROSITE" id="PS50893">
    <property type="entry name" value="ABC_TRANSPORTER_2"/>
    <property type="match status" value="1"/>
</dbReference>
<evidence type="ECO:0000259" key="5">
    <source>
        <dbReference type="PROSITE" id="PS50893"/>
    </source>
</evidence>
<dbReference type="NCBIfam" id="TIGR01727">
    <property type="entry name" value="oligo_HPY"/>
    <property type="match status" value="1"/>
</dbReference>
<evidence type="ECO:0000256" key="4">
    <source>
        <dbReference type="ARBA" id="ARBA00022840"/>
    </source>
</evidence>
<feature type="domain" description="ABC transporter" evidence="5">
    <location>
        <begin position="6"/>
        <end position="248"/>
    </location>
</feature>
<dbReference type="RefSeq" id="WP_103060366.1">
    <property type="nucleotide sequence ID" value="NZ_BSOF01000007.1"/>
</dbReference>
<dbReference type="InterPro" id="IPR017871">
    <property type="entry name" value="ABC_transporter-like_CS"/>
</dbReference>
<dbReference type="GO" id="GO:0005524">
    <property type="term" value="F:ATP binding"/>
    <property type="evidence" value="ECO:0007669"/>
    <property type="project" value="UniProtKB-KW"/>
</dbReference>